<evidence type="ECO:0000256" key="1">
    <source>
        <dbReference type="SAM" id="Phobius"/>
    </source>
</evidence>
<keyword evidence="1" id="KW-0812">Transmembrane</keyword>
<evidence type="ECO:0000313" key="2">
    <source>
        <dbReference type="EMBL" id="TNV83631.1"/>
    </source>
</evidence>
<feature type="transmembrane region" description="Helical" evidence="1">
    <location>
        <begin position="28"/>
        <end position="47"/>
    </location>
</feature>
<sequence length="77" mass="8432">MDFQLLKVALILLLSLEGTKVCKICLLMRLFLAKIAEFVVVLLLPIASQTLTGASSKYKMLGKARGNLRRAAIRGEA</sequence>
<proteinExistence type="predicted"/>
<name>A0A8J8T6U2_HALGN</name>
<dbReference type="EMBL" id="RRYP01003635">
    <property type="protein sequence ID" value="TNV83631.1"/>
    <property type="molecule type" value="Genomic_DNA"/>
</dbReference>
<keyword evidence="1" id="KW-1133">Transmembrane helix</keyword>
<dbReference type="Proteomes" id="UP000785679">
    <property type="component" value="Unassembled WGS sequence"/>
</dbReference>
<keyword evidence="1" id="KW-0472">Membrane</keyword>
<keyword evidence="3" id="KW-1185">Reference proteome</keyword>
<reference evidence="2" key="1">
    <citation type="submission" date="2019-06" db="EMBL/GenBank/DDBJ databases">
        <authorList>
            <person name="Zheng W."/>
        </authorList>
    </citation>
    <scope>NUCLEOTIDE SEQUENCE</scope>
    <source>
        <strain evidence="2">QDHG01</strain>
    </source>
</reference>
<gene>
    <name evidence="2" type="ORF">FGO68_gene14276</name>
</gene>
<organism evidence="2 3">
    <name type="scientific">Halteria grandinella</name>
    <dbReference type="NCBI Taxonomy" id="5974"/>
    <lineage>
        <taxon>Eukaryota</taxon>
        <taxon>Sar</taxon>
        <taxon>Alveolata</taxon>
        <taxon>Ciliophora</taxon>
        <taxon>Intramacronucleata</taxon>
        <taxon>Spirotrichea</taxon>
        <taxon>Stichotrichia</taxon>
        <taxon>Sporadotrichida</taxon>
        <taxon>Halteriidae</taxon>
        <taxon>Halteria</taxon>
    </lineage>
</organism>
<comment type="caution">
    <text evidence="2">The sequence shown here is derived from an EMBL/GenBank/DDBJ whole genome shotgun (WGS) entry which is preliminary data.</text>
</comment>
<protein>
    <submittedName>
        <fullName evidence="2">Uncharacterized protein</fullName>
    </submittedName>
</protein>
<accession>A0A8J8T6U2</accession>
<evidence type="ECO:0000313" key="3">
    <source>
        <dbReference type="Proteomes" id="UP000785679"/>
    </source>
</evidence>
<dbReference type="AlphaFoldDB" id="A0A8J8T6U2"/>